<comment type="subcellular location">
    <subcellularLocation>
        <location evidence="7">Cell membrane</location>
        <topology evidence="7">Multi-pass membrane protein</topology>
    </subcellularLocation>
    <subcellularLocation>
        <location evidence="1">Membrane</location>
        <topology evidence="1">Multi-pass membrane protein</topology>
    </subcellularLocation>
</comment>
<gene>
    <name evidence="9" type="ORF">CYJ57_00400</name>
</gene>
<feature type="transmembrane region" description="Helical" evidence="8">
    <location>
        <begin position="210"/>
        <end position="227"/>
    </location>
</feature>
<proteinExistence type="inferred from homology"/>
<feature type="transmembrane region" description="Helical" evidence="8">
    <location>
        <begin position="106"/>
        <end position="128"/>
    </location>
</feature>
<evidence type="ECO:0000313" key="10">
    <source>
        <dbReference type="Proteomes" id="UP000234384"/>
    </source>
</evidence>
<dbReference type="AlphaFoldDB" id="A0A2I1K4V1"/>
<dbReference type="SUPFAM" id="SSF81345">
    <property type="entry name" value="ABC transporter involved in vitamin B12 uptake, BtuC"/>
    <property type="match status" value="1"/>
</dbReference>
<evidence type="ECO:0000256" key="1">
    <source>
        <dbReference type="ARBA" id="ARBA00004141"/>
    </source>
</evidence>
<dbReference type="CDD" id="cd06550">
    <property type="entry name" value="TM_ABC_iron-siderophores_like"/>
    <property type="match status" value="1"/>
</dbReference>
<dbReference type="PANTHER" id="PTHR30477">
    <property type="entry name" value="ABC-TRANSPORTER METAL-BINDING PROTEIN"/>
    <property type="match status" value="1"/>
</dbReference>
<dbReference type="GO" id="GO:0043190">
    <property type="term" value="C:ATP-binding cassette (ABC) transporter complex"/>
    <property type="evidence" value="ECO:0007669"/>
    <property type="project" value="InterPro"/>
</dbReference>
<feature type="transmembrane region" description="Helical" evidence="8">
    <location>
        <begin position="69"/>
        <end position="94"/>
    </location>
</feature>
<feature type="transmembrane region" description="Helical" evidence="8">
    <location>
        <begin position="234"/>
        <end position="255"/>
    </location>
</feature>
<keyword evidence="5 8" id="KW-0472">Membrane</keyword>
<evidence type="ECO:0000256" key="4">
    <source>
        <dbReference type="ARBA" id="ARBA00022989"/>
    </source>
</evidence>
<dbReference type="Gene3D" id="1.10.3470.10">
    <property type="entry name" value="ABC transporter involved in vitamin B12 uptake, BtuC"/>
    <property type="match status" value="1"/>
</dbReference>
<evidence type="ECO:0000313" key="9">
    <source>
        <dbReference type="EMBL" id="PKY90668.1"/>
    </source>
</evidence>
<dbReference type="PANTHER" id="PTHR30477:SF13">
    <property type="entry name" value="IRON TRANSPORT SYSTEM MEMBRANE PROTEIN HI_0360-RELATED"/>
    <property type="match status" value="1"/>
</dbReference>
<dbReference type="RefSeq" id="WP_101953642.1">
    <property type="nucleotide sequence ID" value="NZ_PKHE01000001.1"/>
</dbReference>
<sequence>MSNWSTVFTLEQMQQFIQQIKDYEFLQKALTTSVMIGIIAGILGCFIILRGLALMGDAISHAILPGVAISYMMGTNFFIGAAITGFITALFIGLIQQSSRIKSDAAIGIVFSSFFAIGVILIQMAQSATDLTEILFGNILTVQDSDRNITMVIGVIVIILVVAFYKELLITTFDPTMAAAWGYPTKLIHYGIMVTLTLVTVASLQAVGAILVVALLITPASTAYLLTNNLRNMLILSAIFGVISSVVGLYISFVINVPSGAAIVLCATVMFVLAFLFAPNNGYVWRLAHKLSK</sequence>
<dbReference type="GO" id="GO:0071281">
    <property type="term" value="P:cellular response to iron ion"/>
    <property type="evidence" value="ECO:0007669"/>
    <property type="project" value="UniProtKB-ARBA"/>
</dbReference>
<dbReference type="GO" id="GO:0010043">
    <property type="term" value="P:response to zinc ion"/>
    <property type="evidence" value="ECO:0007669"/>
    <property type="project" value="TreeGrafter"/>
</dbReference>
<keyword evidence="4 8" id="KW-1133">Transmembrane helix</keyword>
<feature type="transmembrane region" description="Helical" evidence="8">
    <location>
        <begin position="187"/>
        <end position="204"/>
    </location>
</feature>
<keyword evidence="3 7" id="KW-0812">Transmembrane</keyword>
<dbReference type="GO" id="GO:0055085">
    <property type="term" value="P:transmembrane transport"/>
    <property type="evidence" value="ECO:0007669"/>
    <property type="project" value="InterPro"/>
</dbReference>
<dbReference type="EMBL" id="PKHE01000001">
    <property type="protein sequence ID" value="PKY90668.1"/>
    <property type="molecule type" value="Genomic_DNA"/>
</dbReference>
<dbReference type="FunFam" id="1.10.3470.10:FF:000003">
    <property type="entry name" value="Iron ABC transporter permease SitD"/>
    <property type="match status" value="1"/>
</dbReference>
<comment type="caution">
    <text evidence="9">The sequence shown here is derived from an EMBL/GenBank/DDBJ whole genome shotgun (WGS) entry which is preliminary data.</text>
</comment>
<dbReference type="Proteomes" id="UP000234384">
    <property type="component" value="Unassembled WGS sequence"/>
</dbReference>
<dbReference type="InterPro" id="IPR001626">
    <property type="entry name" value="ABC_TroCD"/>
</dbReference>
<name>A0A2I1K4V1_9LACT</name>
<feature type="transmembrane region" description="Helical" evidence="8">
    <location>
        <begin position="148"/>
        <end position="166"/>
    </location>
</feature>
<feature type="transmembrane region" description="Helical" evidence="8">
    <location>
        <begin position="29"/>
        <end position="49"/>
    </location>
</feature>
<dbReference type="Pfam" id="PF00950">
    <property type="entry name" value="ABC-3"/>
    <property type="match status" value="1"/>
</dbReference>
<dbReference type="InterPro" id="IPR037294">
    <property type="entry name" value="ABC_BtuC-like"/>
</dbReference>
<protein>
    <recommendedName>
        <fullName evidence="6">Manganese import system permease protein ScaB</fullName>
    </recommendedName>
</protein>
<keyword evidence="7" id="KW-0813">Transport</keyword>
<evidence type="ECO:0000256" key="2">
    <source>
        <dbReference type="ARBA" id="ARBA00008034"/>
    </source>
</evidence>
<reference evidence="9 10" key="1">
    <citation type="submission" date="2017-12" db="EMBL/GenBank/DDBJ databases">
        <title>Phylogenetic diversity of female urinary microbiome.</title>
        <authorList>
            <person name="Thomas-White K."/>
            <person name="Wolfe A.J."/>
        </authorList>
    </citation>
    <scope>NUCLEOTIDE SEQUENCE [LARGE SCALE GENOMIC DNA]</scope>
    <source>
        <strain evidence="9 10">UMB0898</strain>
    </source>
</reference>
<comment type="similarity">
    <text evidence="2 7">Belongs to the ABC-3 integral membrane protein family.</text>
</comment>
<evidence type="ECO:0000256" key="6">
    <source>
        <dbReference type="ARBA" id="ARBA00072924"/>
    </source>
</evidence>
<evidence type="ECO:0000256" key="5">
    <source>
        <dbReference type="ARBA" id="ARBA00023136"/>
    </source>
</evidence>
<evidence type="ECO:0000256" key="7">
    <source>
        <dbReference type="RuleBase" id="RU003943"/>
    </source>
</evidence>
<evidence type="ECO:0000256" key="3">
    <source>
        <dbReference type="ARBA" id="ARBA00022692"/>
    </source>
</evidence>
<accession>A0A2I1K4V1</accession>
<organism evidence="9 10">
    <name type="scientific">Falseniella ignava</name>
    <dbReference type="NCBI Taxonomy" id="137730"/>
    <lineage>
        <taxon>Bacteria</taxon>
        <taxon>Bacillati</taxon>
        <taxon>Bacillota</taxon>
        <taxon>Bacilli</taxon>
        <taxon>Lactobacillales</taxon>
        <taxon>Aerococcaceae</taxon>
        <taxon>Falseniella</taxon>
    </lineage>
</organism>
<evidence type="ECO:0000256" key="8">
    <source>
        <dbReference type="SAM" id="Phobius"/>
    </source>
</evidence>
<feature type="transmembrane region" description="Helical" evidence="8">
    <location>
        <begin position="261"/>
        <end position="284"/>
    </location>
</feature>